<sequence>MIDTLYQNGASLLGALWPLVWSLLKIVAVLLPLLGCVAYLTLWERKAIGWSQIRPGPNRVGPYGLLTPIADAVKLIFKEIIKPTAANKGLFFLGPVMTIMPALAAWAVVPFGPDAAVANVNAGLLFLMAITSLEVYGVIIAGWASNSKYAFLGALRASAQMVSYEIAMGFALVVVLMVTGSLNMTTIVQAQEKGTFAAMGLNLLSWNWLPLFPIFIVYFISGLAETNRHPFDVVEGESEIVAGHMIEYSGMSFAMFFLAEYANMILVSALAVVMFLGGWSAPISWSLLGMETPAFFQQTMAFWNWFWLFAKTFFVVTMFLWVRATFPRFRYDQIMRLGWKIFIPITLIWLVVVGAWMQTPFNIWK</sequence>
<dbReference type="RefSeq" id="WP_394397603.1">
    <property type="nucleotide sequence ID" value="NZ_JBIGHW010000005.1"/>
</dbReference>
<dbReference type="InterPro" id="IPR018086">
    <property type="entry name" value="NADH_UbQ_OxRdtase_su1_CS"/>
</dbReference>
<reference evidence="7 8" key="1">
    <citation type="submission" date="2024-08" db="EMBL/GenBank/DDBJ databases">
        <authorList>
            <person name="Lu H."/>
        </authorList>
    </citation>
    <scope>NUCLEOTIDE SEQUENCE [LARGE SCALE GENOMIC DNA]</scope>
    <source>
        <strain evidence="7 8">LKC17W</strain>
    </source>
</reference>
<feature type="transmembrane region" description="Helical" evidence="5">
    <location>
        <begin position="89"/>
        <end position="112"/>
    </location>
</feature>
<keyword evidence="3 5" id="KW-1133">Transmembrane helix</keyword>
<evidence type="ECO:0000256" key="4">
    <source>
        <dbReference type="ARBA" id="ARBA00023136"/>
    </source>
</evidence>
<accession>A0ABW7FIW0</accession>
<feature type="transmembrane region" description="Helical" evidence="5">
    <location>
        <begin position="164"/>
        <end position="184"/>
    </location>
</feature>
<dbReference type="EC" id="7.1.1.-" evidence="5"/>
<keyword evidence="5" id="KW-1278">Translocase</keyword>
<dbReference type="PROSITE" id="PS00668">
    <property type="entry name" value="COMPLEX1_ND1_2"/>
    <property type="match status" value="1"/>
</dbReference>
<comment type="subunit">
    <text evidence="5">NDH-1 is composed of 14 different subunits. Subunits NuoA, H, J, K, L, M, N constitute the membrane sector of the complex.</text>
</comment>
<gene>
    <name evidence="5 7" type="primary">nuoH</name>
    <name evidence="7" type="ORF">ACG0Z3_11335</name>
</gene>
<keyword evidence="8" id="KW-1185">Reference proteome</keyword>
<feature type="transmembrane region" description="Helical" evidence="5">
    <location>
        <begin position="337"/>
        <end position="357"/>
    </location>
</feature>
<dbReference type="NCBIfam" id="NF004742">
    <property type="entry name" value="PRK06076.1-3"/>
    <property type="match status" value="1"/>
</dbReference>
<dbReference type="EMBL" id="JBIGHW010000005">
    <property type="protein sequence ID" value="MFG6441272.1"/>
    <property type="molecule type" value="Genomic_DNA"/>
</dbReference>
<comment type="similarity">
    <text evidence="5 6">Belongs to the complex I subunit 1 family.</text>
</comment>
<comment type="subcellular location">
    <subcellularLocation>
        <location evidence="5 6">Cell membrane</location>
        <topology evidence="5 6">Multi-pass membrane protein</topology>
    </subcellularLocation>
    <subcellularLocation>
        <location evidence="1">Membrane</location>
        <topology evidence="1">Multi-pass membrane protein</topology>
    </subcellularLocation>
</comment>
<dbReference type="PANTHER" id="PTHR11432">
    <property type="entry name" value="NADH DEHYDROGENASE SUBUNIT 1"/>
    <property type="match status" value="1"/>
</dbReference>
<protein>
    <recommendedName>
        <fullName evidence="5">NADH-quinone oxidoreductase subunit H</fullName>
        <ecNumber evidence="5">7.1.1.-</ecNumber>
    </recommendedName>
    <alternativeName>
        <fullName evidence="5">NADH dehydrogenase I subunit H</fullName>
    </alternativeName>
    <alternativeName>
        <fullName evidence="5">NDH-1 subunit H</fullName>
    </alternativeName>
</protein>
<keyword evidence="5" id="KW-0830">Ubiquinone</keyword>
<feature type="transmembrane region" description="Helical" evidence="5">
    <location>
        <begin position="124"/>
        <end position="144"/>
    </location>
</feature>
<feature type="transmembrane region" description="Helical" evidence="5">
    <location>
        <begin position="265"/>
        <end position="285"/>
    </location>
</feature>
<feature type="transmembrane region" description="Helical" evidence="5">
    <location>
        <begin position="20"/>
        <end position="40"/>
    </location>
</feature>
<evidence type="ECO:0000256" key="6">
    <source>
        <dbReference type="RuleBase" id="RU000471"/>
    </source>
</evidence>
<dbReference type="PANTHER" id="PTHR11432:SF3">
    <property type="entry name" value="NADH-UBIQUINONE OXIDOREDUCTASE CHAIN 1"/>
    <property type="match status" value="1"/>
</dbReference>
<organism evidence="7 8">
    <name type="scientific">Pelomonas margarita</name>
    <dbReference type="NCBI Taxonomy" id="3299031"/>
    <lineage>
        <taxon>Bacteria</taxon>
        <taxon>Pseudomonadati</taxon>
        <taxon>Pseudomonadota</taxon>
        <taxon>Betaproteobacteria</taxon>
        <taxon>Burkholderiales</taxon>
        <taxon>Sphaerotilaceae</taxon>
        <taxon>Roseateles</taxon>
    </lineage>
</organism>
<comment type="function">
    <text evidence="5">NDH-1 shuttles electrons from NADH, via FMN and iron-sulfur (Fe-S) centers, to quinones in the respiratory chain. The immediate electron acceptor for the enzyme in this species is believed to be ubiquinone. Couples the redox reaction to proton translocation (for every two electrons transferred, four hydrogen ions are translocated across the cytoplasmic membrane), and thus conserves the redox energy in a proton gradient. This subunit may bind ubiquinone.</text>
</comment>
<proteinExistence type="inferred from homology"/>
<dbReference type="Proteomes" id="UP001606301">
    <property type="component" value="Unassembled WGS sequence"/>
</dbReference>
<name>A0ABW7FIW0_9BURK</name>
<keyword evidence="5" id="KW-0874">Quinone</keyword>
<dbReference type="NCBIfam" id="NF004741">
    <property type="entry name" value="PRK06076.1-2"/>
    <property type="match status" value="1"/>
</dbReference>
<dbReference type="HAMAP" id="MF_01350">
    <property type="entry name" value="NDH1_NuoH"/>
    <property type="match status" value="1"/>
</dbReference>
<keyword evidence="5" id="KW-1003">Cell membrane</keyword>
<comment type="catalytic activity">
    <reaction evidence="5">
        <text>a quinone + NADH + 5 H(+)(in) = a quinol + NAD(+) + 4 H(+)(out)</text>
        <dbReference type="Rhea" id="RHEA:57888"/>
        <dbReference type="ChEBI" id="CHEBI:15378"/>
        <dbReference type="ChEBI" id="CHEBI:24646"/>
        <dbReference type="ChEBI" id="CHEBI:57540"/>
        <dbReference type="ChEBI" id="CHEBI:57945"/>
        <dbReference type="ChEBI" id="CHEBI:132124"/>
    </reaction>
</comment>
<keyword evidence="4 5" id="KW-0472">Membrane</keyword>
<evidence type="ECO:0000313" key="8">
    <source>
        <dbReference type="Proteomes" id="UP001606301"/>
    </source>
</evidence>
<dbReference type="GO" id="GO:0050136">
    <property type="term" value="F:NADH dehydrogenase (quinone) (non-electrogenic) activity"/>
    <property type="evidence" value="ECO:0007669"/>
    <property type="project" value="UniProtKB-EC"/>
</dbReference>
<dbReference type="Pfam" id="PF00146">
    <property type="entry name" value="NADHdh"/>
    <property type="match status" value="1"/>
</dbReference>
<evidence type="ECO:0000256" key="1">
    <source>
        <dbReference type="ARBA" id="ARBA00004141"/>
    </source>
</evidence>
<evidence type="ECO:0000256" key="3">
    <source>
        <dbReference type="ARBA" id="ARBA00022989"/>
    </source>
</evidence>
<evidence type="ECO:0000256" key="2">
    <source>
        <dbReference type="ARBA" id="ARBA00022692"/>
    </source>
</evidence>
<evidence type="ECO:0000256" key="5">
    <source>
        <dbReference type="HAMAP-Rule" id="MF_01350"/>
    </source>
</evidence>
<comment type="caution">
    <text evidence="7">The sequence shown here is derived from an EMBL/GenBank/DDBJ whole genome shotgun (WGS) entry which is preliminary data.</text>
</comment>
<keyword evidence="2 5" id="KW-0812">Transmembrane</keyword>
<evidence type="ECO:0000313" key="7">
    <source>
        <dbReference type="EMBL" id="MFG6441272.1"/>
    </source>
</evidence>
<dbReference type="InterPro" id="IPR001694">
    <property type="entry name" value="NADH_UbQ_OxRdtase_su1/FPO"/>
</dbReference>
<feature type="transmembrane region" description="Helical" evidence="5">
    <location>
        <begin position="196"/>
        <end position="220"/>
    </location>
</feature>
<keyword evidence="5 6" id="KW-0520">NAD</keyword>
<keyword evidence="7" id="KW-0560">Oxidoreductase</keyword>
<feature type="transmembrane region" description="Helical" evidence="5">
    <location>
        <begin position="305"/>
        <end position="325"/>
    </location>
</feature>